<dbReference type="EMBL" id="FMYF01000002">
    <property type="protein sequence ID" value="SDB80294.1"/>
    <property type="molecule type" value="Genomic_DNA"/>
</dbReference>
<feature type="region of interest" description="Disordered" evidence="1">
    <location>
        <begin position="1"/>
        <end position="23"/>
    </location>
</feature>
<feature type="region of interest" description="Disordered" evidence="1">
    <location>
        <begin position="502"/>
        <end position="546"/>
    </location>
</feature>
<dbReference type="Proteomes" id="UP000199086">
    <property type="component" value="Unassembled WGS sequence"/>
</dbReference>
<keyword evidence="3" id="KW-1185">Reference proteome</keyword>
<evidence type="ECO:0000313" key="3">
    <source>
        <dbReference type="Proteomes" id="UP000199086"/>
    </source>
</evidence>
<organism evidence="2 3">
    <name type="scientific">Raineyella antarctica</name>
    <dbReference type="NCBI Taxonomy" id="1577474"/>
    <lineage>
        <taxon>Bacteria</taxon>
        <taxon>Bacillati</taxon>
        <taxon>Actinomycetota</taxon>
        <taxon>Actinomycetes</taxon>
        <taxon>Propionibacteriales</taxon>
        <taxon>Propionibacteriaceae</taxon>
        <taxon>Raineyella</taxon>
    </lineage>
</organism>
<evidence type="ECO:0000313" key="2">
    <source>
        <dbReference type="EMBL" id="SDB80294.1"/>
    </source>
</evidence>
<proteinExistence type="predicted"/>
<feature type="compositionally biased region" description="Acidic residues" evidence="1">
    <location>
        <begin position="9"/>
        <end position="21"/>
    </location>
</feature>
<dbReference type="InterPro" id="IPR003615">
    <property type="entry name" value="HNH_nuc"/>
</dbReference>
<feature type="compositionally biased region" description="Low complexity" evidence="1">
    <location>
        <begin position="511"/>
        <end position="520"/>
    </location>
</feature>
<name>A0A1G6GEA9_9ACTN</name>
<evidence type="ECO:0000256" key="1">
    <source>
        <dbReference type="SAM" id="MobiDB-lite"/>
    </source>
</evidence>
<dbReference type="CDD" id="cd00085">
    <property type="entry name" value="HNHc"/>
    <property type="match status" value="1"/>
</dbReference>
<dbReference type="STRING" id="1577474.GA0111570_10280"/>
<dbReference type="OrthoDB" id="3790359at2"/>
<dbReference type="AlphaFoldDB" id="A0A1G6GEA9"/>
<gene>
    <name evidence="2" type="ORF">GA0111570_10280</name>
</gene>
<dbReference type="RefSeq" id="WP_092606191.1">
    <property type="nucleotide sequence ID" value="NZ_FMYF01000002.1"/>
</dbReference>
<feature type="compositionally biased region" description="Basic residues" evidence="1">
    <location>
        <begin position="521"/>
        <end position="546"/>
    </location>
</feature>
<protein>
    <recommendedName>
        <fullName evidence="4">DUF222 domain-containing protein</fullName>
    </recommendedName>
</protein>
<sequence length="546" mass="59541">MSGTLFDAPEPDPDDPYDDPYLEPYLETGAHLAAGSDTTPRLDAPELDTGPIDEAETTVADVVMPIALDPDRVLPGSVQGALDEMDALRTLRAATEARQFALIGHLASIAPPPAQEHLEGGEQLVDLGGDGCPTVPEFLVLELAALLRTTHQSARGMVADALSASWRHPRLWQAVMAGRVPVWQARKVAQAVRWAGLDRTRALQVDRNVAPALGTVSWPRLEALVEGEIVNADPDRAAEAEQRARTGRFARVARDERGHAGVRTFVARLGTPEALQLDATISRLAHRLGQNGDTDSLDARRARALGILATPERAAALLAGDNASADRLKPPVRLYLHLNAERLGADGVARLEGEGAVPVQALRELLADSNVRVTCVIDHRTSEPVDAYEIPERMREQVTLANPYEVFPWGTRRARHSDLDHTKPYAEGGETRVENLGPLGRSAHRAKTHAGWRCRQVQPGQWLWRSPYGRWYDVDNWGTRTAVASAAPSTIEHEAIKVLNTIPRTSPGDAPAPSASSAALARRKSLGRGRRRPRAAQRAARRRRRH</sequence>
<accession>A0A1G6GEA9</accession>
<reference evidence="2 3" key="1">
    <citation type="submission" date="2016-06" db="EMBL/GenBank/DDBJ databases">
        <authorList>
            <person name="Olsen C.W."/>
            <person name="Carey S."/>
            <person name="Hinshaw L."/>
            <person name="Karasin A.I."/>
        </authorList>
    </citation>
    <scope>NUCLEOTIDE SEQUENCE [LARGE SCALE GENOMIC DNA]</scope>
    <source>
        <strain evidence="2 3">LZ-22</strain>
    </source>
</reference>
<evidence type="ECO:0008006" key="4">
    <source>
        <dbReference type="Google" id="ProtNLM"/>
    </source>
</evidence>